<sequence>MALVKHVTRRRRPCHLPYYGKKQGEEDYSDCKDRYVAAKTAVFWDMDGCEIPQGGNADLISRNIKLAIENDGFGDTVTIYAYGYMSQIRGLESFGIVPRYFPAVGDRKEKLEMILVDALCCAVDNPDTTNLMPDELKERSTATFFSKKEMALVKSISGKRPFAANLKHATPYGLYGCCRTLT</sequence>
<protein>
    <recommendedName>
        <fullName evidence="1">NYN domain-containing protein</fullName>
    </recommendedName>
</protein>
<proteinExistence type="predicted"/>
<dbReference type="Pfam" id="PF01936">
    <property type="entry name" value="NYN"/>
    <property type="match status" value="1"/>
</dbReference>
<comment type="caution">
    <text evidence="2">The sequence shown here is derived from an EMBL/GenBank/DDBJ whole genome shotgun (WGS) entry which is preliminary data.</text>
</comment>
<evidence type="ECO:0000313" key="3">
    <source>
        <dbReference type="Proteomes" id="UP000823674"/>
    </source>
</evidence>
<keyword evidence="3" id="KW-1185">Reference proteome</keyword>
<dbReference type="CDD" id="cd10910">
    <property type="entry name" value="PIN_limkain_b1_N_like"/>
    <property type="match status" value="1"/>
</dbReference>
<dbReference type="Proteomes" id="UP000823674">
    <property type="component" value="Chromosome A04"/>
</dbReference>
<dbReference type="InterPro" id="IPR024768">
    <property type="entry name" value="Marf1"/>
</dbReference>
<dbReference type="PANTHER" id="PTHR14379:SF3">
    <property type="entry name" value="MEIOSIS REGULATOR AND MRNA STABILITY FACTOR 1"/>
    <property type="match status" value="1"/>
</dbReference>
<reference evidence="2 3" key="1">
    <citation type="submission" date="2021-03" db="EMBL/GenBank/DDBJ databases">
        <authorList>
            <person name="King G.J."/>
            <person name="Bancroft I."/>
            <person name="Baten A."/>
            <person name="Bloomfield J."/>
            <person name="Borpatragohain P."/>
            <person name="He Z."/>
            <person name="Irish N."/>
            <person name="Irwin J."/>
            <person name="Liu K."/>
            <person name="Mauleon R.P."/>
            <person name="Moore J."/>
            <person name="Morris R."/>
            <person name="Ostergaard L."/>
            <person name="Wang B."/>
            <person name="Wells R."/>
        </authorList>
    </citation>
    <scope>NUCLEOTIDE SEQUENCE [LARGE SCALE GENOMIC DNA]</scope>
    <source>
        <strain evidence="2">R-o-18</strain>
        <tissue evidence="2">Leaf</tissue>
    </source>
</reference>
<evidence type="ECO:0000313" key="2">
    <source>
        <dbReference type="EMBL" id="KAG5399536.1"/>
    </source>
</evidence>
<feature type="domain" description="NYN" evidence="1">
    <location>
        <begin position="39"/>
        <end position="129"/>
    </location>
</feature>
<dbReference type="EMBL" id="JADBGQ010000004">
    <property type="protein sequence ID" value="KAG5399536.1"/>
    <property type="molecule type" value="Genomic_DNA"/>
</dbReference>
<evidence type="ECO:0000259" key="1">
    <source>
        <dbReference type="Pfam" id="PF01936"/>
    </source>
</evidence>
<name>A0ABQ7MNR9_BRACM</name>
<gene>
    <name evidence="2" type="primary">A04p001300.1_BraROA</name>
    <name evidence="2" type="ORF">IGI04_014143</name>
</gene>
<dbReference type="PANTHER" id="PTHR14379">
    <property type="entry name" value="LIMKAIN B LKAP"/>
    <property type="match status" value="1"/>
</dbReference>
<accession>A0ABQ7MNR9</accession>
<dbReference type="InterPro" id="IPR021139">
    <property type="entry name" value="NYN"/>
</dbReference>
<organism evidence="2 3">
    <name type="scientific">Brassica rapa subsp. trilocularis</name>
    <dbReference type="NCBI Taxonomy" id="1813537"/>
    <lineage>
        <taxon>Eukaryota</taxon>
        <taxon>Viridiplantae</taxon>
        <taxon>Streptophyta</taxon>
        <taxon>Embryophyta</taxon>
        <taxon>Tracheophyta</taxon>
        <taxon>Spermatophyta</taxon>
        <taxon>Magnoliopsida</taxon>
        <taxon>eudicotyledons</taxon>
        <taxon>Gunneridae</taxon>
        <taxon>Pentapetalae</taxon>
        <taxon>rosids</taxon>
        <taxon>malvids</taxon>
        <taxon>Brassicales</taxon>
        <taxon>Brassicaceae</taxon>
        <taxon>Brassiceae</taxon>
        <taxon>Brassica</taxon>
    </lineage>
</organism>